<organism evidence="3 4">
    <name type="scientific">Pasteurella testudinis DSM 23072</name>
    <dbReference type="NCBI Taxonomy" id="1122938"/>
    <lineage>
        <taxon>Bacteria</taxon>
        <taxon>Pseudomonadati</taxon>
        <taxon>Pseudomonadota</taxon>
        <taxon>Gammaproteobacteria</taxon>
        <taxon>Pasteurellales</taxon>
        <taxon>Pasteurellaceae</taxon>
        <taxon>Pasteurella</taxon>
    </lineage>
</organism>
<dbReference type="PANTHER" id="PTHR30160">
    <property type="entry name" value="TETRAACYLDISACCHARIDE 4'-KINASE-RELATED"/>
    <property type="match status" value="1"/>
</dbReference>
<accession>A0A1W1VAY3</accession>
<dbReference type="RefSeq" id="WP_084258157.1">
    <property type="nucleotide sequence ID" value="NZ_FWWV01000069.1"/>
</dbReference>
<evidence type="ECO:0000313" key="4">
    <source>
        <dbReference type="Proteomes" id="UP000192408"/>
    </source>
</evidence>
<evidence type="ECO:0000256" key="1">
    <source>
        <dbReference type="ARBA" id="ARBA00022676"/>
    </source>
</evidence>
<dbReference type="PANTHER" id="PTHR30160:SF15">
    <property type="entry name" value="GLYCOSYLTRANSFERASE HI_0523-RELATED"/>
    <property type="match status" value="1"/>
</dbReference>
<proteinExistence type="predicted"/>
<evidence type="ECO:0000313" key="3">
    <source>
        <dbReference type="EMBL" id="SMB90518.1"/>
    </source>
</evidence>
<dbReference type="STRING" id="1122938.SAMN05660772_01537"/>
<dbReference type="Proteomes" id="UP000192408">
    <property type="component" value="Unassembled WGS sequence"/>
</dbReference>
<dbReference type="CDD" id="cd03789">
    <property type="entry name" value="GT9_LPS_heptosyltransferase"/>
    <property type="match status" value="1"/>
</dbReference>
<name>A0A1W1VAY3_9PAST</name>
<dbReference type="AlphaFoldDB" id="A0A1W1VAY3"/>
<keyword evidence="2 3" id="KW-0808">Transferase</keyword>
<keyword evidence="1" id="KW-0328">Glycosyltransferase</keyword>
<keyword evidence="4" id="KW-1185">Reference proteome</keyword>
<protein>
    <submittedName>
        <fullName evidence="3">ADP-heptose:LPS heptosyltransferase</fullName>
    </submittedName>
</protein>
<evidence type="ECO:0000256" key="2">
    <source>
        <dbReference type="ARBA" id="ARBA00022679"/>
    </source>
</evidence>
<dbReference type="InterPro" id="IPR002201">
    <property type="entry name" value="Glyco_trans_9"/>
</dbReference>
<gene>
    <name evidence="3" type="ORF">SAMN05660772_01537</name>
</gene>
<dbReference type="SUPFAM" id="SSF53756">
    <property type="entry name" value="UDP-Glycosyltransferase/glycogen phosphorylase"/>
    <property type="match status" value="1"/>
</dbReference>
<dbReference type="Gene3D" id="3.40.50.2000">
    <property type="entry name" value="Glycogen Phosphorylase B"/>
    <property type="match status" value="2"/>
</dbReference>
<dbReference type="EMBL" id="FWWV01000069">
    <property type="protein sequence ID" value="SMB90518.1"/>
    <property type="molecule type" value="Genomic_DNA"/>
</dbReference>
<dbReference type="GO" id="GO:0005829">
    <property type="term" value="C:cytosol"/>
    <property type="evidence" value="ECO:0007669"/>
    <property type="project" value="TreeGrafter"/>
</dbReference>
<reference evidence="4" key="1">
    <citation type="submission" date="2017-04" db="EMBL/GenBank/DDBJ databases">
        <authorList>
            <person name="Varghese N."/>
            <person name="Submissions S."/>
        </authorList>
    </citation>
    <scope>NUCLEOTIDE SEQUENCE [LARGE SCALE GENOMIC DNA]</scope>
    <source>
        <strain evidence="4">DSM 23072</strain>
    </source>
</reference>
<sequence length="355" mass="40803">MKKFKQLLRQWRIAFGKRLLDQTKPTGALDQTSLKRVLFLRQDGKIGDYIVSSFVFRELKKYNPNLEIGVVCSDDSLFIKNPHIDHIYRVKKKNIIDYLKTGLKLRKVRYDVLIDPTIFLRNRDLMLIRLINARVNIGYLKAEYGIFNVNIADPQLHFSAVYYNALRLLGIENIDDRYDIPQDPISTQNIADFIVRNQLAPIIALNCFGAASARRFSTENIIRLLDYLAPLCANKTIVLLTYPQVTAQLTKIADKYDNVVVYADTRTIFDSIALIQQAETVISPDTSIIHIASGFSKNVIAFYQDKQQDPVNFTHWYPNNHGQTHILFYQHNLNEIPPEAIQADWLNIQEGSVSA</sequence>
<dbReference type="GO" id="GO:0009244">
    <property type="term" value="P:lipopolysaccharide core region biosynthetic process"/>
    <property type="evidence" value="ECO:0007669"/>
    <property type="project" value="TreeGrafter"/>
</dbReference>
<dbReference type="InterPro" id="IPR051199">
    <property type="entry name" value="LPS_LOS_Heptosyltrfase"/>
</dbReference>
<dbReference type="Pfam" id="PF01075">
    <property type="entry name" value="Glyco_transf_9"/>
    <property type="match status" value="1"/>
</dbReference>
<dbReference type="GO" id="GO:0008713">
    <property type="term" value="F:ADP-heptose-lipopolysaccharide heptosyltransferase activity"/>
    <property type="evidence" value="ECO:0007669"/>
    <property type="project" value="TreeGrafter"/>
</dbReference>